<evidence type="ECO:0000256" key="7">
    <source>
        <dbReference type="ARBA" id="ARBA00022989"/>
    </source>
</evidence>
<feature type="compositionally biased region" description="Basic and acidic residues" evidence="14">
    <location>
        <begin position="115"/>
        <end position="135"/>
    </location>
</feature>
<comment type="function">
    <text evidence="11">Required for the maintenance of the structure of the mitochondrial inner membrane. Involved in mitochondrial morphology. Causes growth arrest when highly overexpressed.</text>
</comment>
<organism evidence="15 16">
    <name type="scientific">Cladophialophora yegresii CBS 114405</name>
    <dbReference type="NCBI Taxonomy" id="1182544"/>
    <lineage>
        <taxon>Eukaryota</taxon>
        <taxon>Fungi</taxon>
        <taxon>Dikarya</taxon>
        <taxon>Ascomycota</taxon>
        <taxon>Pezizomycotina</taxon>
        <taxon>Eurotiomycetes</taxon>
        <taxon>Chaetothyriomycetidae</taxon>
        <taxon>Chaetothyriales</taxon>
        <taxon>Herpotrichiellaceae</taxon>
        <taxon>Cladophialophora</taxon>
    </lineage>
</organism>
<feature type="coiled-coil region" evidence="13">
    <location>
        <begin position="184"/>
        <end position="218"/>
    </location>
</feature>
<comment type="caution">
    <text evidence="15">The sequence shown here is derived from an EMBL/GenBank/DDBJ whole genome shotgun (WGS) entry which is preliminary data.</text>
</comment>
<comment type="subcellular location">
    <subcellularLocation>
        <location evidence="1 12">Mitochondrion inner membrane</location>
        <topology evidence="1 12">Multi-pass membrane protein</topology>
    </subcellularLocation>
</comment>
<keyword evidence="6 12" id="KW-0809">Transit peptide</keyword>
<dbReference type="eggNOG" id="ENOG502QQ1E">
    <property type="taxonomic scope" value="Eukaryota"/>
</dbReference>
<protein>
    <recommendedName>
        <fullName evidence="12">Sensitive to high expression protein 9, mitochondrial</fullName>
    </recommendedName>
</protein>
<evidence type="ECO:0000256" key="11">
    <source>
        <dbReference type="ARBA" id="ARBA00024807"/>
    </source>
</evidence>
<keyword evidence="5 12" id="KW-0999">Mitochondrion inner membrane</keyword>
<dbReference type="InterPro" id="IPR008839">
    <property type="entry name" value="MDM33_fungi"/>
</dbReference>
<feature type="coiled-coil region" evidence="13">
    <location>
        <begin position="258"/>
        <end position="285"/>
    </location>
</feature>
<reference evidence="15 16" key="1">
    <citation type="submission" date="2013-03" db="EMBL/GenBank/DDBJ databases">
        <title>The Genome Sequence of Cladophialophora yegresii CBS 114405.</title>
        <authorList>
            <consortium name="The Broad Institute Genomics Platform"/>
            <person name="Cuomo C."/>
            <person name="de Hoog S."/>
            <person name="Gorbushina A."/>
            <person name="Walker B."/>
            <person name="Young S.K."/>
            <person name="Zeng Q."/>
            <person name="Gargeya S."/>
            <person name="Fitzgerald M."/>
            <person name="Haas B."/>
            <person name="Abouelleil A."/>
            <person name="Allen A.W."/>
            <person name="Alvarado L."/>
            <person name="Arachchi H.M."/>
            <person name="Berlin A.M."/>
            <person name="Chapman S.B."/>
            <person name="Gainer-Dewar J."/>
            <person name="Goldberg J."/>
            <person name="Griggs A."/>
            <person name="Gujja S."/>
            <person name="Hansen M."/>
            <person name="Howarth C."/>
            <person name="Imamovic A."/>
            <person name="Ireland A."/>
            <person name="Larimer J."/>
            <person name="McCowan C."/>
            <person name="Murphy C."/>
            <person name="Pearson M."/>
            <person name="Poon T.W."/>
            <person name="Priest M."/>
            <person name="Roberts A."/>
            <person name="Saif S."/>
            <person name="Shea T."/>
            <person name="Sisk P."/>
            <person name="Sykes S."/>
            <person name="Wortman J."/>
            <person name="Nusbaum C."/>
            <person name="Birren B."/>
        </authorList>
    </citation>
    <scope>NUCLEOTIDE SEQUENCE [LARGE SCALE GENOMIC DNA]</scope>
    <source>
        <strain evidence="15 16">CBS 114405</strain>
    </source>
</reference>
<evidence type="ECO:0000256" key="14">
    <source>
        <dbReference type="SAM" id="MobiDB-lite"/>
    </source>
</evidence>
<gene>
    <name evidence="15" type="ORF">A1O7_08911</name>
</gene>
<dbReference type="HOGENOM" id="CLU_025632_2_2_1"/>
<keyword evidence="7 12" id="KW-1133">Transmembrane helix</keyword>
<comment type="subunit">
    <text evidence="3 12">Homooligomer.</text>
</comment>
<accession>W9VSJ8</accession>
<dbReference type="GeneID" id="19183475"/>
<keyword evidence="9 12" id="KW-0496">Mitochondrion</keyword>
<feature type="transmembrane region" description="Helical" evidence="12">
    <location>
        <begin position="303"/>
        <end position="323"/>
    </location>
</feature>
<evidence type="ECO:0000256" key="13">
    <source>
        <dbReference type="SAM" id="Coils"/>
    </source>
</evidence>
<comment type="similarity">
    <text evidence="2 12">Belongs to the SHE9 family.</text>
</comment>
<evidence type="ECO:0000256" key="2">
    <source>
        <dbReference type="ARBA" id="ARBA00007472"/>
    </source>
</evidence>
<keyword evidence="4 12" id="KW-0812">Transmembrane</keyword>
<name>W9VSJ8_9EURO</name>
<evidence type="ECO:0000256" key="9">
    <source>
        <dbReference type="ARBA" id="ARBA00023128"/>
    </source>
</evidence>
<feature type="transmembrane region" description="Helical" evidence="12">
    <location>
        <begin position="501"/>
        <end position="520"/>
    </location>
</feature>
<evidence type="ECO:0000256" key="10">
    <source>
        <dbReference type="ARBA" id="ARBA00023136"/>
    </source>
</evidence>
<dbReference type="RefSeq" id="XP_007761090.1">
    <property type="nucleotide sequence ID" value="XM_007762900.1"/>
</dbReference>
<dbReference type="Proteomes" id="UP000019473">
    <property type="component" value="Unassembled WGS sequence"/>
</dbReference>
<evidence type="ECO:0000256" key="6">
    <source>
        <dbReference type="ARBA" id="ARBA00022946"/>
    </source>
</evidence>
<evidence type="ECO:0000256" key="1">
    <source>
        <dbReference type="ARBA" id="ARBA00004448"/>
    </source>
</evidence>
<feature type="compositionally biased region" description="Basic and acidic residues" evidence="14">
    <location>
        <begin position="59"/>
        <end position="83"/>
    </location>
</feature>
<keyword evidence="10 12" id="KW-0472">Membrane</keyword>
<keyword evidence="16" id="KW-1185">Reference proteome</keyword>
<feature type="region of interest" description="Disordered" evidence="14">
    <location>
        <begin position="59"/>
        <end position="143"/>
    </location>
</feature>
<evidence type="ECO:0000256" key="3">
    <source>
        <dbReference type="ARBA" id="ARBA00011182"/>
    </source>
</evidence>
<dbReference type="EMBL" id="AMGW01000006">
    <property type="protein sequence ID" value="EXJ55980.1"/>
    <property type="molecule type" value="Genomic_DNA"/>
</dbReference>
<proteinExistence type="inferred from homology"/>
<evidence type="ECO:0000256" key="4">
    <source>
        <dbReference type="ARBA" id="ARBA00022692"/>
    </source>
</evidence>
<evidence type="ECO:0000313" key="15">
    <source>
        <dbReference type="EMBL" id="EXJ55980.1"/>
    </source>
</evidence>
<dbReference type="PANTHER" id="PTHR31961:SF3">
    <property type="entry name" value="SENSITIVE TO HIGH EXPRESSION PROTEIN 9, MITOCHONDRIAL"/>
    <property type="match status" value="1"/>
</dbReference>
<sequence>MHQAPLRLSQTLWSAFRAAKPVHKPLRQPRQYSPLARPCRQAWTRQRPSIAVQARFYSDKESEVDRNVEDAKNRIEDSLDSRADAAAQTEQTLKSPADETIVHTIPEASSIVHTSRHEDTKPPPPKPESHSRPEASRTPVPLPDSIAARYAHLQKRFGHFMDNFQTHIFTASRRLNDLTGYSGIEALKNDIEHQESVVQQCRQEVKASRAKYSEAIAQRSSTQREVNDLLHRKHTWTSGDLERFTSLYRSDHANEQAEAAAQKNVSDAEQRYEEASTKLAKAILARYHEEQIWSDKIRQMSTWGTWGLMGINVLLFVIFQVVLEPWRRRRLVKGFEEKVELAIKESEEARATTAAVQPQPIQSTAIQPPDDVATAGAKVDAVADNIAGQIVDAITGTVPDEAPTAATPTPLPSQSTIESVAETLTTDELAAEEDPLPGSPDIPFTDAAEPIPLASGTEAGENGSLRWTSPGSALAKYEDYMRSLFSEDHKVLVSHWDLTKVAMEGVAGGVAVMGLLFVLLRPR</sequence>
<dbReference type="Pfam" id="PF05546">
    <property type="entry name" value="She9_MDM33"/>
    <property type="match status" value="1"/>
</dbReference>
<dbReference type="AlphaFoldDB" id="W9VSJ8"/>
<dbReference type="GO" id="GO:0007007">
    <property type="term" value="P:inner mitochondrial membrane organization"/>
    <property type="evidence" value="ECO:0007669"/>
    <property type="project" value="TreeGrafter"/>
</dbReference>
<evidence type="ECO:0000256" key="8">
    <source>
        <dbReference type="ARBA" id="ARBA00023054"/>
    </source>
</evidence>
<dbReference type="VEuPathDB" id="FungiDB:A1O7_08911"/>
<dbReference type="OrthoDB" id="5595506at2759"/>
<keyword evidence="8 13" id="KW-0175">Coiled coil</keyword>
<evidence type="ECO:0000256" key="12">
    <source>
        <dbReference type="RuleBase" id="RU364128"/>
    </source>
</evidence>
<dbReference type="PANTHER" id="PTHR31961">
    <property type="entry name" value="SENSITIVE TO HIGH EXPRESSION PROTEIN 9, MITOCHONDRIAL"/>
    <property type="match status" value="1"/>
</dbReference>
<evidence type="ECO:0000313" key="16">
    <source>
        <dbReference type="Proteomes" id="UP000019473"/>
    </source>
</evidence>
<dbReference type="GO" id="GO:0005743">
    <property type="term" value="C:mitochondrial inner membrane"/>
    <property type="evidence" value="ECO:0007669"/>
    <property type="project" value="UniProtKB-SubCell"/>
</dbReference>
<evidence type="ECO:0000256" key="5">
    <source>
        <dbReference type="ARBA" id="ARBA00022792"/>
    </source>
</evidence>